<dbReference type="OrthoDB" id="9813147at2"/>
<comment type="caution">
    <text evidence="1">The sequence shown here is derived from an EMBL/GenBank/DDBJ whole genome shotgun (WGS) entry which is preliminary data.</text>
</comment>
<dbReference type="SUPFAM" id="SSF54211">
    <property type="entry name" value="Ribosomal protein S5 domain 2-like"/>
    <property type="match status" value="1"/>
</dbReference>
<dbReference type="Pfam" id="PF13541">
    <property type="entry name" value="ChlI"/>
    <property type="match status" value="1"/>
</dbReference>
<dbReference type="InterPro" id="IPR020568">
    <property type="entry name" value="Ribosomal_Su5_D2-typ_SF"/>
</dbReference>
<accession>A0A6P2C8P6</accession>
<sequence length="61" mass="6460">MALARTFSVALVGVRGHLIEVEADIASGLPATILVGLPDTALREARDRIRAAIVFPVKSMC</sequence>
<proteinExistence type="predicted"/>
<dbReference type="EMBL" id="RPFW01000001">
    <property type="protein sequence ID" value="TVZ07397.1"/>
    <property type="molecule type" value="Genomic_DNA"/>
</dbReference>
<dbReference type="AlphaFoldDB" id="A0A6P2C8P6"/>
<reference evidence="1 2" key="1">
    <citation type="submission" date="2018-11" db="EMBL/GenBank/DDBJ databases">
        <title>Trebonia kvetii gen.nov., sp.nov., a novel acidophilic actinobacterium, and proposal of the new actinobacterial family Treboniaceae fam. nov.</title>
        <authorList>
            <person name="Rapoport D."/>
            <person name="Sagova-Mareckova M."/>
            <person name="Sedlacek I."/>
            <person name="Provaznik J."/>
            <person name="Kralova S."/>
            <person name="Pavlinic D."/>
            <person name="Benes V."/>
            <person name="Kopecky J."/>
        </authorList>
    </citation>
    <scope>NUCLEOTIDE SEQUENCE [LARGE SCALE GENOMIC DNA]</scope>
    <source>
        <strain evidence="1 2">15Tr583</strain>
    </source>
</reference>
<organism evidence="1 2">
    <name type="scientific">Trebonia kvetii</name>
    <dbReference type="NCBI Taxonomy" id="2480626"/>
    <lineage>
        <taxon>Bacteria</taxon>
        <taxon>Bacillati</taxon>
        <taxon>Actinomycetota</taxon>
        <taxon>Actinomycetes</taxon>
        <taxon>Streptosporangiales</taxon>
        <taxon>Treboniaceae</taxon>
        <taxon>Trebonia</taxon>
    </lineage>
</organism>
<keyword evidence="2" id="KW-1185">Reference proteome</keyword>
<dbReference type="Proteomes" id="UP000460272">
    <property type="component" value="Unassembled WGS sequence"/>
</dbReference>
<evidence type="ECO:0000313" key="2">
    <source>
        <dbReference type="Proteomes" id="UP000460272"/>
    </source>
</evidence>
<gene>
    <name evidence="1" type="ORF">EAS64_02540</name>
</gene>
<name>A0A6P2C8P6_9ACTN</name>
<protein>
    <submittedName>
        <fullName evidence="1">Magnesium chelatase</fullName>
    </submittedName>
</protein>
<evidence type="ECO:0000313" key="1">
    <source>
        <dbReference type="EMBL" id="TVZ07397.1"/>
    </source>
</evidence>